<organism evidence="1 2">
    <name type="scientific">Hymenobacter jeollabukensis</name>
    <dbReference type="NCBI Taxonomy" id="2025313"/>
    <lineage>
        <taxon>Bacteria</taxon>
        <taxon>Pseudomonadati</taxon>
        <taxon>Bacteroidota</taxon>
        <taxon>Cytophagia</taxon>
        <taxon>Cytophagales</taxon>
        <taxon>Hymenobacteraceae</taxon>
        <taxon>Hymenobacter</taxon>
    </lineage>
</organism>
<proteinExistence type="predicted"/>
<protein>
    <recommendedName>
        <fullName evidence="3">DUF4878 domain-containing protein</fullName>
    </recommendedName>
</protein>
<dbReference type="RefSeq" id="WP_138082549.1">
    <property type="nucleotide sequence ID" value="NZ_VAJM01000022.1"/>
</dbReference>
<sequence length="88" mass="9663">MYKQQLGDHPEVILAAVHGAKNSPRILDRIGEVSSEEYNLHKSTPESDSLVLRIKLGGDKANASIEAHAVKQASGVWKIYQSDTTFTD</sequence>
<keyword evidence="2" id="KW-1185">Reference proteome</keyword>
<gene>
    <name evidence="1" type="ORF">FDY95_25615</name>
</gene>
<dbReference type="Proteomes" id="UP000305517">
    <property type="component" value="Unassembled WGS sequence"/>
</dbReference>
<name>A0A5R8WHB8_9BACT</name>
<evidence type="ECO:0000313" key="1">
    <source>
        <dbReference type="EMBL" id="TLM87378.1"/>
    </source>
</evidence>
<dbReference type="OrthoDB" id="886998at2"/>
<dbReference type="EMBL" id="VAJM01000022">
    <property type="protein sequence ID" value="TLM87378.1"/>
    <property type="molecule type" value="Genomic_DNA"/>
</dbReference>
<dbReference type="AlphaFoldDB" id="A0A5R8WHB8"/>
<accession>A0A5R8WHB8</accession>
<reference evidence="1 2" key="1">
    <citation type="submission" date="2019-05" db="EMBL/GenBank/DDBJ databases">
        <title>Hymenobacter edaphi sp. nov., isolated from abandoned arsenic-contaminated farmland soil.</title>
        <authorList>
            <person name="Nie L."/>
        </authorList>
    </citation>
    <scope>NUCLEOTIDE SEQUENCE [LARGE SCALE GENOMIC DNA]</scope>
    <source>
        <strain evidence="1 2">1-3-3-8</strain>
    </source>
</reference>
<comment type="caution">
    <text evidence="1">The sequence shown here is derived from an EMBL/GenBank/DDBJ whole genome shotgun (WGS) entry which is preliminary data.</text>
</comment>
<evidence type="ECO:0008006" key="3">
    <source>
        <dbReference type="Google" id="ProtNLM"/>
    </source>
</evidence>
<evidence type="ECO:0000313" key="2">
    <source>
        <dbReference type="Proteomes" id="UP000305517"/>
    </source>
</evidence>